<feature type="transmembrane region" description="Helical" evidence="7">
    <location>
        <begin position="325"/>
        <end position="350"/>
    </location>
</feature>
<dbReference type="EMBL" id="JADOES010000040">
    <property type="protein sequence ID" value="MBT9317203.1"/>
    <property type="molecule type" value="Genomic_DNA"/>
</dbReference>
<evidence type="ECO:0000256" key="6">
    <source>
        <dbReference type="ARBA" id="ARBA00023136"/>
    </source>
</evidence>
<keyword evidence="3" id="KW-1003">Cell membrane</keyword>
<dbReference type="Pfam" id="PF13440">
    <property type="entry name" value="Polysacc_synt_3"/>
    <property type="match status" value="1"/>
</dbReference>
<sequence length="475" mass="53024">MSPQPSLKSKVLKGSFYLTLRQLLASGFSLVSTLVIARMLGPESYGIVSAALGIFYFLRWTSRFGLGAYLVRKPDFTPKDAEQILAFYNTCGVLLCLGIALAAPLFGWWVGRHEITKILWVLTPAIWLDMVSIVSSSLLNRALRFDQISLVEAIAQTANYILSVILVLSYHSYWGPICGTLLQFLIAAILARRFYPVHWTFRWQRHYMKPAIAYGFSYNCSNWLFNLRSLTVPLFVGRLVGIEAVGIINIAVRMVAQLMLLRGVLKRMSISVMAKLTNDKPATRRALTKGMMYQALMMGLVCSGFASCASWLIPTVFGDKWLLSAQMFPLIGIATLVGAIFDLHTAVLYAVDRNHVVSWSNLAYIALLWPSCLLLTPIFGVWGYAISEILALPTYYLVHRAISKQFGSPEYHLVFGFVLASIPPCLASIWFPLSINFGVFLLSYGILFLISSGARKLLLELWAIIAGRFTKKQVA</sequence>
<comment type="similarity">
    <text evidence="2">Belongs to the polysaccharide synthase family.</text>
</comment>
<keyword evidence="4 7" id="KW-0812">Transmembrane</keyword>
<feature type="transmembrane region" description="Helical" evidence="7">
    <location>
        <begin position="429"/>
        <end position="450"/>
    </location>
</feature>
<dbReference type="Proteomes" id="UP000717364">
    <property type="component" value="Unassembled WGS sequence"/>
</dbReference>
<evidence type="ECO:0000313" key="8">
    <source>
        <dbReference type="EMBL" id="MBT9317203.1"/>
    </source>
</evidence>
<dbReference type="PANTHER" id="PTHR30250">
    <property type="entry name" value="PST FAMILY PREDICTED COLANIC ACID TRANSPORTER"/>
    <property type="match status" value="1"/>
</dbReference>
<dbReference type="AlphaFoldDB" id="A0A947GL42"/>
<reference evidence="8" key="2">
    <citation type="journal article" date="2021" name="Mar. Drugs">
        <title>Genome Reduction and Secondary Metabolism of the Marine Sponge-Associated Cyanobacterium Leptothoe.</title>
        <authorList>
            <person name="Konstantinou D."/>
            <person name="Popin R.V."/>
            <person name="Fewer D.P."/>
            <person name="Sivonen K."/>
            <person name="Gkelis S."/>
        </authorList>
    </citation>
    <scope>NUCLEOTIDE SEQUENCE</scope>
    <source>
        <strain evidence="8">TAU-MAC 1115</strain>
    </source>
</reference>
<dbReference type="GO" id="GO:0005886">
    <property type="term" value="C:plasma membrane"/>
    <property type="evidence" value="ECO:0007669"/>
    <property type="project" value="UniProtKB-SubCell"/>
</dbReference>
<evidence type="ECO:0000256" key="3">
    <source>
        <dbReference type="ARBA" id="ARBA00022475"/>
    </source>
</evidence>
<feature type="transmembrane region" description="Helical" evidence="7">
    <location>
        <begin position="118"/>
        <end position="138"/>
    </location>
</feature>
<comment type="caution">
    <text evidence="8">The sequence shown here is derived from an EMBL/GenBank/DDBJ whole genome shotgun (WGS) entry which is preliminary data.</text>
</comment>
<feature type="transmembrane region" description="Helical" evidence="7">
    <location>
        <begin position="174"/>
        <end position="195"/>
    </location>
</feature>
<proteinExistence type="inferred from homology"/>
<reference evidence="8" key="1">
    <citation type="submission" date="2020-11" db="EMBL/GenBank/DDBJ databases">
        <authorList>
            <person name="Konstantinou D."/>
            <person name="Gkelis S."/>
            <person name="Popin R."/>
            <person name="Fewer D."/>
            <person name="Sivonen K."/>
        </authorList>
    </citation>
    <scope>NUCLEOTIDE SEQUENCE</scope>
    <source>
        <strain evidence="8">TAU-MAC 1115</strain>
    </source>
</reference>
<accession>A0A947GL42</accession>
<evidence type="ECO:0000256" key="4">
    <source>
        <dbReference type="ARBA" id="ARBA00022692"/>
    </source>
</evidence>
<evidence type="ECO:0000256" key="1">
    <source>
        <dbReference type="ARBA" id="ARBA00004651"/>
    </source>
</evidence>
<feature type="transmembrane region" description="Helical" evidence="7">
    <location>
        <begin position="362"/>
        <end position="385"/>
    </location>
</feature>
<keyword evidence="9" id="KW-1185">Reference proteome</keyword>
<name>A0A947GL42_9CYAN</name>
<keyword evidence="5 7" id="KW-1133">Transmembrane helix</keyword>
<evidence type="ECO:0000256" key="2">
    <source>
        <dbReference type="ARBA" id="ARBA00007430"/>
    </source>
</evidence>
<evidence type="ECO:0000256" key="5">
    <source>
        <dbReference type="ARBA" id="ARBA00022989"/>
    </source>
</evidence>
<gene>
    <name evidence="8" type="ORF">IXB50_17405</name>
</gene>
<protein>
    <submittedName>
        <fullName evidence="8">Oligosaccharide flippase family protein</fullName>
    </submittedName>
</protein>
<organism evidence="8 9">
    <name type="scientific">Leptothoe spongobia TAU-MAC 1115</name>
    <dbReference type="NCBI Taxonomy" id="1967444"/>
    <lineage>
        <taxon>Bacteria</taxon>
        <taxon>Bacillati</taxon>
        <taxon>Cyanobacteriota</taxon>
        <taxon>Cyanophyceae</taxon>
        <taxon>Nodosilineales</taxon>
        <taxon>Cymatolegaceae</taxon>
        <taxon>Leptothoe</taxon>
        <taxon>Leptothoe spongobia</taxon>
    </lineage>
</organism>
<dbReference type="RefSeq" id="WP_215610269.1">
    <property type="nucleotide sequence ID" value="NZ_JADOES010000040.1"/>
</dbReference>
<feature type="transmembrane region" description="Helical" evidence="7">
    <location>
        <begin position="20"/>
        <end position="41"/>
    </location>
</feature>
<evidence type="ECO:0000256" key="7">
    <source>
        <dbReference type="SAM" id="Phobius"/>
    </source>
</evidence>
<keyword evidence="6 7" id="KW-0472">Membrane</keyword>
<comment type="subcellular location">
    <subcellularLocation>
        <location evidence="1">Cell membrane</location>
        <topology evidence="1">Multi-pass membrane protein</topology>
    </subcellularLocation>
</comment>
<dbReference type="InterPro" id="IPR050833">
    <property type="entry name" value="Poly_Biosynth_Transport"/>
</dbReference>
<evidence type="ECO:0000313" key="9">
    <source>
        <dbReference type="Proteomes" id="UP000717364"/>
    </source>
</evidence>
<feature type="transmembrane region" description="Helical" evidence="7">
    <location>
        <begin position="84"/>
        <end position="106"/>
    </location>
</feature>
<dbReference type="PANTHER" id="PTHR30250:SF10">
    <property type="entry name" value="LIPOPOLYSACCHARIDE BIOSYNTHESIS PROTEIN WZXC"/>
    <property type="match status" value="1"/>
</dbReference>
<feature type="transmembrane region" description="Helical" evidence="7">
    <location>
        <begin position="293"/>
        <end position="313"/>
    </location>
</feature>
<feature type="transmembrane region" description="Helical" evidence="7">
    <location>
        <begin position="47"/>
        <end position="72"/>
    </location>
</feature>